<evidence type="ECO:0000313" key="1">
    <source>
        <dbReference type="EMBL" id="HJE40067.1"/>
    </source>
</evidence>
<reference evidence="1" key="1">
    <citation type="journal article" date="2021" name="PeerJ">
        <title>Extensive microbial diversity within the chicken gut microbiome revealed by metagenomics and culture.</title>
        <authorList>
            <person name="Gilroy R."/>
            <person name="Ravi A."/>
            <person name="Getino M."/>
            <person name="Pursley I."/>
            <person name="Horton D.L."/>
            <person name="Alikhan N.F."/>
            <person name="Baker D."/>
            <person name="Gharbi K."/>
            <person name="Hall N."/>
            <person name="Watson M."/>
            <person name="Adriaenssens E.M."/>
            <person name="Foster-Nyarko E."/>
            <person name="Jarju S."/>
            <person name="Secka A."/>
            <person name="Antonio M."/>
            <person name="Oren A."/>
            <person name="Chaudhuri R.R."/>
            <person name="La Ragione R."/>
            <person name="Hildebrand F."/>
            <person name="Pallen M.J."/>
        </authorList>
    </citation>
    <scope>NUCLEOTIDE SEQUENCE</scope>
    <source>
        <strain evidence="1">4100</strain>
    </source>
</reference>
<evidence type="ECO:0000313" key="2">
    <source>
        <dbReference type="Proteomes" id="UP000711407"/>
    </source>
</evidence>
<dbReference type="AlphaFoldDB" id="A0A4Q0UB87"/>
<name>A0A4Q0UB87_9BACT</name>
<reference evidence="1" key="2">
    <citation type="submission" date="2021-09" db="EMBL/GenBank/DDBJ databases">
        <authorList>
            <person name="Gilroy R."/>
        </authorList>
    </citation>
    <scope>NUCLEOTIDE SEQUENCE</scope>
    <source>
        <strain evidence="1">4100</strain>
    </source>
</reference>
<proteinExistence type="predicted"/>
<dbReference type="Gene3D" id="3.40.50.2000">
    <property type="entry name" value="Glycogen Phosphorylase B"/>
    <property type="match status" value="2"/>
</dbReference>
<protein>
    <submittedName>
        <fullName evidence="1">Uncharacterized protein</fullName>
    </submittedName>
</protein>
<organism evidence="1 2">
    <name type="scientific">Candidatus Amulumruptor caecigallinarius</name>
    <dbReference type="NCBI Taxonomy" id="2109911"/>
    <lineage>
        <taxon>Bacteria</taxon>
        <taxon>Pseudomonadati</taxon>
        <taxon>Bacteroidota</taxon>
        <taxon>Bacteroidia</taxon>
        <taxon>Bacteroidales</taxon>
        <taxon>Muribaculaceae</taxon>
        <taxon>Candidatus Amulumruptor</taxon>
    </lineage>
</organism>
<gene>
    <name evidence="1" type="ORF">K8V47_09980</name>
</gene>
<accession>A0A4Q0UB87</accession>
<sequence length="370" mass="42439">MKILLLGDYSNCHRALSIGLRRLGHEVTLISDGSKWMQCDKDIDLSRHPGKLGGLQLFYRMLCPLHRYLRGYDVVAVNDLNFAKLRPQRLRYLFDRLKRDNGAVFLTAMSTDIAYLDMVSASDTPLRYSEWFVGSTPSRWYRQNPGLWEQWHDPKLVDYQRYALDRIDGAVSVLYEYELGMRRALGAERSAYGGLPIDVSSFMPVTLPKNPDKIKLFLGRDRTRMPQKGSDMLEDAAREAIARHPGRAELTIVENRPFNEFIALLRDSHVVMDQIYSYTPATTALMAMAYGLNVISGAEPEYYGYIGETDLHPIINAPIEMPGLIETIEDTILHPELIAERGRQSRKFVEKHNDCVTVAQHFIDFWTSRM</sequence>
<dbReference type="Proteomes" id="UP000711407">
    <property type="component" value="Unassembled WGS sequence"/>
</dbReference>
<dbReference type="EMBL" id="DYXT01000053">
    <property type="protein sequence ID" value="HJE40067.1"/>
    <property type="molecule type" value="Genomic_DNA"/>
</dbReference>
<dbReference type="SUPFAM" id="SSF53756">
    <property type="entry name" value="UDP-Glycosyltransferase/glycogen phosphorylase"/>
    <property type="match status" value="1"/>
</dbReference>
<comment type="caution">
    <text evidence="1">The sequence shown here is derived from an EMBL/GenBank/DDBJ whole genome shotgun (WGS) entry which is preliminary data.</text>
</comment>